<comment type="caution">
    <text evidence="3">The sequence shown here is derived from an EMBL/GenBank/DDBJ whole genome shotgun (WGS) entry which is preliminary data.</text>
</comment>
<dbReference type="Pfam" id="PF24883">
    <property type="entry name" value="NPHP3_N"/>
    <property type="match status" value="1"/>
</dbReference>
<feature type="domain" description="Nephrocystin 3-like N-terminal" evidence="2">
    <location>
        <begin position="214"/>
        <end position="363"/>
    </location>
</feature>
<dbReference type="InterPro" id="IPR056884">
    <property type="entry name" value="NPHP3-like_N"/>
</dbReference>
<evidence type="ECO:0000313" key="4">
    <source>
        <dbReference type="Proteomes" id="UP000267145"/>
    </source>
</evidence>
<dbReference type="GeneID" id="39604154"/>
<evidence type="ECO:0000256" key="1">
    <source>
        <dbReference type="ARBA" id="ARBA00022737"/>
    </source>
</evidence>
<evidence type="ECO:0000313" key="3">
    <source>
        <dbReference type="EMBL" id="RNJ54449.1"/>
    </source>
</evidence>
<dbReference type="InterPro" id="IPR027417">
    <property type="entry name" value="P-loop_NTPase"/>
</dbReference>
<organism evidence="3 4">
    <name type="scientific">Verticillium nonalfalfae</name>
    <dbReference type="NCBI Taxonomy" id="1051616"/>
    <lineage>
        <taxon>Eukaryota</taxon>
        <taxon>Fungi</taxon>
        <taxon>Dikarya</taxon>
        <taxon>Ascomycota</taxon>
        <taxon>Pezizomycotina</taxon>
        <taxon>Sordariomycetes</taxon>
        <taxon>Hypocreomycetidae</taxon>
        <taxon>Glomerellales</taxon>
        <taxon>Plectosphaerellaceae</taxon>
        <taxon>Verticillium</taxon>
    </lineage>
</organism>
<dbReference type="STRING" id="1051616.A0A3M9Y1R2"/>
<keyword evidence="1" id="KW-0677">Repeat</keyword>
<dbReference type="Gene3D" id="3.40.50.300">
    <property type="entry name" value="P-loop containing nucleotide triphosphate hydrolases"/>
    <property type="match status" value="1"/>
</dbReference>
<protein>
    <recommendedName>
        <fullName evidence="2">Nephrocystin 3-like N-terminal domain-containing protein</fullName>
    </recommendedName>
</protein>
<dbReference type="PANTHER" id="PTHR10039">
    <property type="entry name" value="AMELOGENIN"/>
    <property type="match status" value="1"/>
</dbReference>
<proteinExistence type="predicted"/>
<accession>A0A3M9Y1R2</accession>
<sequence length="431" mass="48161">MDAAESLRPNSDDLWNAAVGELETELKLQIDTTQENKVKALDHLLAATEDAKQRMRGKCWSFKRDKGGETVIVRDVLAKVVKWVNHFKDVGDVIVQYDPVHAALPWAGLRFLLKMAVGDLDTYHELLERVPDIAETICRNAVLQGRILKHGALASDDFMTAFAALGEAQKAVDRCAHMSTLQRADLKSVLAKFDAPLVRWNDALSAITDQLDRSGKSKLTSIVVDDAMEAFRNNQAPAPIYFYCSRNPAEPRRSDPASILASLARQLSTTEPQGSEQLGPLLEETASLYQKKEAEAFASKCPNFRESTDLIRKLLEHFKDATMTIVLDALDECNQASRRQLLVWLGDLLEASPCLLKVFVSSRDDHDIVLKLDSYPNLELSSDRNAADIRLFVEQETHRLVNDGSLLYGSTKKDELRDKIICELTSRAHGM</sequence>
<evidence type="ECO:0000259" key="2">
    <source>
        <dbReference type="Pfam" id="PF24883"/>
    </source>
</evidence>
<dbReference type="EMBL" id="RBVV01000104">
    <property type="protein sequence ID" value="RNJ54449.1"/>
    <property type="molecule type" value="Genomic_DNA"/>
</dbReference>
<name>A0A3M9Y1R2_9PEZI</name>
<dbReference type="AlphaFoldDB" id="A0A3M9Y1R2"/>
<dbReference type="Proteomes" id="UP000267145">
    <property type="component" value="Unassembled WGS sequence"/>
</dbReference>
<keyword evidence="4" id="KW-1185">Reference proteome</keyword>
<dbReference type="PANTHER" id="PTHR10039:SF16">
    <property type="entry name" value="GPI INOSITOL-DEACYLASE"/>
    <property type="match status" value="1"/>
</dbReference>
<gene>
    <name evidence="3" type="ORF">D7B24_000465</name>
</gene>
<reference evidence="3 4" key="1">
    <citation type="submission" date="2018-10" db="EMBL/GenBank/DDBJ databases">
        <title>Genome sequence of Verticillium nonalfalfae VnAa140.</title>
        <authorList>
            <person name="Stajich J.E."/>
            <person name="Kasson M.T."/>
        </authorList>
    </citation>
    <scope>NUCLEOTIDE SEQUENCE [LARGE SCALE GENOMIC DNA]</scope>
    <source>
        <strain evidence="3 4">VnAa140</strain>
    </source>
</reference>
<dbReference type="RefSeq" id="XP_028492607.1">
    <property type="nucleotide sequence ID" value="XM_028634721.1"/>
</dbReference>